<dbReference type="PANTHER" id="PTHR30108:SF17">
    <property type="entry name" value="FERULIC ACID DECARBOXYLASE 1"/>
    <property type="match status" value="1"/>
</dbReference>
<feature type="binding site" evidence="1">
    <location>
        <position position="215"/>
    </location>
    <ligand>
        <name>Mn(2+)</name>
        <dbReference type="ChEBI" id="CHEBI:29035"/>
    </ligand>
</feature>
<feature type="binding site" evidence="1">
    <location>
        <position position="192"/>
    </location>
    <ligand>
        <name>Mn(2+)</name>
        <dbReference type="ChEBI" id="CHEBI:29035"/>
    </ligand>
</feature>
<name>A0A1E4TQI9_PACTA</name>
<keyword evidence="1" id="KW-0963">Cytoplasm</keyword>
<dbReference type="GO" id="GO:0046872">
    <property type="term" value="F:metal ion binding"/>
    <property type="evidence" value="ECO:0007669"/>
    <property type="project" value="UniProtKB-KW"/>
</dbReference>
<comment type="cofactor">
    <cofactor evidence="1">
        <name>prenylated FMN</name>
        <dbReference type="ChEBI" id="CHEBI:87746"/>
    </cofactor>
    <text evidence="1">Binds 1 prenylated FMN per subunit.</text>
</comment>
<comment type="function">
    <text evidence="1">Catalyzes the reversible decarboxylation of aromatic carboxylic acids like ferulic acid, p-coumaric acid or cinnamic acid, producing the corresponding vinyl derivatives 4-vinylphenol, 4-vinylguaiacol, and styrene, respectively, which play the role of aroma metabolites.</text>
</comment>
<evidence type="ECO:0000313" key="5">
    <source>
        <dbReference type="EMBL" id="ODV94031.1"/>
    </source>
</evidence>
<dbReference type="AlphaFoldDB" id="A0A1E4TQI9"/>
<dbReference type="Pfam" id="PF20696">
    <property type="entry name" value="UbiD_C"/>
    <property type="match status" value="1"/>
</dbReference>
<dbReference type="NCBIfam" id="TIGR00148">
    <property type="entry name" value="UbiD family decarboxylase"/>
    <property type="match status" value="1"/>
</dbReference>
<dbReference type="InterPro" id="IPR048304">
    <property type="entry name" value="UbiD_Rift_dom"/>
</dbReference>
<dbReference type="PANTHER" id="PTHR30108">
    <property type="entry name" value="3-OCTAPRENYL-4-HYDROXYBENZOATE CARBOXY-LYASE-RELATED"/>
    <property type="match status" value="1"/>
</dbReference>
<proteinExistence type="inferred from homology"/>
<dbReference type="GO" id="GO:0046281">
    <property type="term" value="P:cinnamic acid catabolic process"/>
    <property type="evidence" value="ECO:0007669"/>
    <property type="project" value="UniProtKB-UniRule"/>
</dbReference>
<feature type="binding site" evidence="1">
    <location>
        <position position="256"/>
    </location>
    <ligand>
        <name>Mn(2+)</name>
        <dbReference type="ChEBI" id="CHEBI:29035"/>
    </ligand>
</feature>
<comment type="caution">
    <text evidence="1">Lacks conserved residue(s) required for the propagation of feature annotation.</text>
</comment>
<dbReference type="InterPro" id="IPR049383">
    <property type="entry name" value="UbiD-like_N"/>
</dbReference>
<comment type="similarity">
    <text evidence="1">Belongs to the UbiD family. UbiD-like/FDC subfamily.</text>
</comment>
<reference evidence="6" key="1">
    <citation type="submission" date="2016-05" db="EMBL/GenBank/DDBJ databases">
        <title>Comparative genomics of biotechnologically important yeasts.</title>
        <authorList>
            <consortium name="DOE Joint Genome Institute"/>
            <person name="Riley R."/>
            <person name="Haridas S."/>
            <person name="Wolfe K.H."/>
            <person name="Lopes M.R."/>
            <person name="Hittinger C.T."/>
            <person name="Goker M."/>
            <person name="Salamov A."/>
            <person name="Wisecaver J."/>
            <person name="Long T.M."/>
            <person name="Aerts A.L."/>
            <person name="Barry K."/>
            <person name="Choi C."/>
            <person name="Clum A."/>
            <person name="Coughlan A.Y."/>
            <person name="Deshpande S."/>
            <person name="Douglass A.P."/>
            <person name="Hanson S.J."/>
            <person name="Klenk H.-P."/>
            <person name="Labutti K."/>
            <person name="Lapidus A."/>
            <person name="Lindquist E."/>
            <person name="Lipzen A."/>
            <person name="Meier-Kolthoff J.P."/>
            <person name="Ohm R.A."/>
            <person name="Otillar R.P."/>
            <person name="Pangilinan J."/>
            <person name="Peng Y."/>
            <person name="Rokas A."/>
            <person name="Rosa C.A."/>
            <person name="Scheuner C."/>
            <person name="Sibirny A.A."/>
            <person name="Slot J.C."/>
            <person name="Stielow J.B."/>
            <person name="Sun H."/>
            <person name="Kurtzman C.P."/>
            <person name="Blackwell M."/>
            <person name="Grigoriev I.V."/>
            <person name="Jeffries T.W."/>
        </authorList>
    </citation>
    <scope>NUCLEOTIDE SEQUENCE [LARGE SCALE GENOMIC DNA]</scope>
    <source>
        <strain evidence="6">NRRL Y-2460</strain>
    </source>
</reference>
<dbReference type="InterPro" id="IPR049381">
    <property type="entry name" value="UbiD-like_C"/>
</dbReference>
<comment type="subunit">
    <text evidence="1">Homodimer. May form higher order oligomers.</text>
</comment>
<feature type="active site" description="Proton donor" evidence="1">
    <location>
        <position position="305"/>
    </location>
</feature>
<dbReference type="EC" id="4.1.1.102" evidence="1"/>
<feature type="domain" description="3-octaprenyl-4-hydroxybenzoate carboxy-lyase-like Rift-related" evidence="2">
    <location>
        <begin position="138"/>
        <end position="341"/>
    </location>
</feature>
<comment type="cofactor">
    <cofactor evidence="1">
        <name>Mn(2+)</name>
        <dbReference type="ChEBI" id="CHEBI:29035"/>
    </cofactor>
</comment>
<feature type="domain" description="3-octaprenyl-4-hydroxybenzoate carboxy-lyase-like C-terminal" evidence="4">
    <location>
        <begin position="350"/>
        <end position="485"/>
    </location>
</feature>
<keyword evidence="1" id="KW-0479">Metal-binding</keyword>
<keyword evidence="1" id="KW-0464">Manganese</keyword>
<accession>A0A1E4TQI9</accession>
<dbReference type="InterPro" id="IPR002830">
    <property type="entry name" value="UbiD"/>
</dbReference>
<evidence type="ECO:0000259" key="4">
    <source>
        <dbReference type="Pfam" id="PF20696"/>
    </source>
</evidence>
<evidence type="ECO:0000256" key="1">
    <source>
        <dbReference type="HAMAP-Rule" id="MF_03196"/>
    </source>
</evidence>
<comment type="catalytic activity">
    <reaction evidence="1">
        <text>(E)-ferulate + H(+) = 2-methoxy-4-vinylphenol + CO2</text>
        <dbReference type="Rhea" id="RHEA:33807"/>
        <dbReference type="ChEBI" id="CHEBI:15378"/>
        <dbReference type="ChEBI" id="CHEBI:16526"/>
        <dbReference type="ChEBI" id="CHEBI:29749"/>
        <dbReference type="ChEBI" id="CHEBI:42438"/>
        <dbReference type="EC" id="4.1.1.102"/>
    </reaction>
</comment>
<keyword evidence="1" id="KW-0456">Lyase</keyword>
<sequence length="525" mass="58463">MSLRVKTKSCLKACIRSYSSAEKRSTPVLSFRAFLKALEKQNDLTVIDTEVDPYLEVAAIARRCYELPSKAPLMNNPKGKDGNGLFRLFGCPNGLRKNREERYGRMATTLGLEANATPQEIANFLAKVPDLSPNPPEKVDETDSPVKQNKLFGDDIDFSKMPVPKLHDFDGGKYIMTYGIHVATTPDGKWTNWSIARAMVCGKNKMVGVVVLPQHIAQIHKMWADIGKDMPWAVFFGGPPAANTVAGMPLPAFVSEGDYVGALSGESVKVVKCETNDQYVPADSEIVFEGTISATEKADEGPMGEYHGYMFPSESHKFPLMTVNAITYRDDPIMPFSVAGKAPDESNHSWGILASAELLRVLRDEHKLPIKMVWSPWEAHTCWMVVQVDNEGLRNLHTTPEEFCTTVGRIIFASQAGIVAPKVIIVGEDIDITNIEEVVWALSTRRTPGISEFVFNDIPNFPLNPFMSHGAVEKPNWGHKAVYNALFPFEFEKPQNWAVSNFHGAYPKEVQEKVLSNWKKYGFTD</sequence>
<dbReference type="Proteomes" id="UP000094236">
    <property type="component" value="Unassembled WGS sequence"/>
</dbReference>
<dbReference type="Gene3D" id="1.20.5.4570">
    <property type="match status" value="1"/>
</dbReference>
<dbReference type="Pfam" id="PF01977">
    <property type="entry name" value="UbiD"/>
    <property type="match status" value="1"/>
</dbReference>
<keyword evidence="6" id="KW-1185">Reference proteome</keyword>
<keyword evidence="1" id="KW-0210">Decarboxylase</keyword>
<feature type="binding site" evidence="1">
    <location>
        <begin position="214"/>
        <end position="215"/>
    </location>
    <ligand>
        <name>prenylated FMN</name>
        <dbReference type="ChEBI" id="CHEBI:87746"/>
    </ligand>
</feature>
<evidence type="ECO:0000259" key="3">
    <source>
        <dbReference type="Pfam" id="PF20695"/>
    </source>
</evidence>
<evidence type="ECO:0000259" key="2">
    <source>
        <dbReference type="Pfam" id="PF01977"/>
    </source>
</evidence>
<feature type="binding site" evidence="1">
    <location>
        <position position="256"/>
    </location>
    <ligand>
        <name>prenylated FMN</name>
        <dbReference type="ChEBI" id="CHEBI:87746"/>
    </ligand>
</feature>
<feature type="domain" description="3-octaprenyl-4-hydroxybenzoate carboxy-lyase-like N-terminal" evidence="3">
    <location>
        <begin position="35"/>
        <end position="123"/>
    </location>
</feature>
<dbReference type="GO" id="GO:0016831">
    <property type="term" value="F:carboxy-lyase activity"/>
    <property type="evidence" value="ECO:0007669"/>
    <property type="project" value="UniProtKB-UniRule"/>
</dbReference>
<organism evidence="5 6">
    <name type="scientific">Pachysolen tannophilus NRRL Y-2460</name>
    <dbReference type="NCBI Taxonomy" id="669874"/>
    <lineage>
        <taxon>Eukaryota</taxon>
        <taxon>Fungi</taxon>
        <taxon>Dikarya</taxon>
        <taxon>Ascomycota</taxon>
        <taxon>Saccharomycotina</taxon>
        <taxon>Pichiomycetes</taxon>
        <taxon>Pachysolenaceae</taxon>
        <taxon>Pachysolen</taxon>
    </lineage>
</organism>
<comment type="catalytic activity">
    <reaction evidence="1">
        <text>(E)-4-coumarate + H(+) = 4-vinylphenol + CO2</text>
        <dbReference type="Rhea" id="RHEA:33227"/>
        <dbReference type="ChEBI" id="CHEBI:1883"/>
        <dbReference type="ChEBI" id="CHEBI:12876"/>
        <dbReference type="ChEBI" id="CHEBI:15378"/>
        <dbReference type="ChEBI" id="CHEBI:16526"/>
        <dbReference type="EC" id="4.1.1.102"/>
    </reaction>
</comment>
<dbReference type="Gene3D" id="3.40.1670.10">
    <property type="entry name" value="UbiD C-terminal domain-like"/>
    <property type="match status" value="1"/>
</dbReference>
<feature type="binding site" evidence="1">
    <location>
        <begin position="192"/>
        <end position="197"/>
    </location>
    <ligand>
        <name>prenylated FMN</name>
        <dbReference type="ChEBI" id="CHEBI:87746"/>
    </ligand>
</feature>
<dbReference type="GO" id="GO:0033494">
    <property type="term" value="P:ferulate metabolic process"/>
    <property type="evidence" value="ECO:0007669"/>
    <property type="project" value="UniProtKB-UniRule"/>
</dbReference>
<gene>
    <name evidence="1" type="primary">FDC1</name>
    <name evidence="5" type="ORF">PACTADRAFT_59926</name>
</gene>
<dbReference type="Pfam" id="PF20695">
    <property type="entry name" value="UbiD_N"/>
    <property type="match status" value="1"/>
</dbReference>
<dbReference type="GO" id="GO:0005737">
    <property type="term" value="C:cytoplasm"/>
    <property type="evidence" value="ECO:0007669"/>
    <property type="project" value="UniProtKB-SubCell"/>
</dbReference>
<protein>
    <recommendedName>
        <fullName evidence="1">Ferulic acid decarboxylase 1</fullName>
        <ecNumber evidence="1">4.1.1.102</ecNumber>
    </recommendedName>
    <alternativeName>
        <fullName evidence="1">Phenacrylate decarboxylase</fullName>
    </alternativeName>
</protein>
<comment type="catalytic activity">
    <reaction evidence="1">
        <text>(E)-cinnamate + H(+) = styrene + CO2</text>
        <dbReference type="Rhea" id="RHEA:46920"/>
        <dbReference type="ChEBI" id="CHEBI:15378"/>
        <dbReference type="ChEBI" id="CHEBI:15669"/>
        <dbReference type="ChEBI" id="CHEBI:16526"/>
        <dbReference type="ChEBI" id="CHEBI:27452"/>
        <dbReference type="EC" id="4.1.1.102"/>
    </reaction>
</comment>
<evidence type="ECO:0000313" key="6">
    <source>
        <dbReference type="Proteomes" id="UP000094236"/>
    </source>
</evidence>
<dbReference type="InterPro" id="IPR032903">
    <property type="entry name" value="FDC-like"/>
</dbReference>
<dbReference type="OrthoDB" id="4878259at2759"/>
<dbReference type="EMBL" id="KV454016">
    <property type="protein sequence ID" value="ODV94031.1"/>
    <property type="molecule type" value="Genomic_DNA"/>
</dbReference>
<dbReference type="STRING" id="669874.A0A1E4TQI9"/>
<comment type="subcellular location">
    <subcellularLocation>
        <location evidence="1">Cytoplasm</location>
    </subcellularLocation>
</comment>
<dbReference type="HAMAP" id="MF_01983">
    <property type="entry name" value="UbiD_FDC"/>
    <property type="match status" value="1"/>
</dbReference>
<dbReference type="SUPFAM" id="SSF143968">
    <property type="entry name" value="UbiD C-terminal domain-like"/>
    <property type="match status" value="1"/>
</dbReference>
<dbReference type="SUPFAM" id="SSF50475">
    <property type="entry name" value="FMN-binding split barrel"/>
    <property type="match status" value="1"/>
</dbReference>